<feature type="compositionally biased region" description="Basic residues" evidence="1">
    <location>
        <begin position="24"/>
        <end position="38"/>
    </location>
</feature>
<feature type="domain" description="BTB" evidence="2">
    <location>
        <begin position="65"/>
        <end position="134"/>
    </location>
</feature>
<dbReference type="PROSITE" id="PS50097">
    <property type="entry name" value="BTB"/>
    <property type="match status" value="1"/>
</dbReference>
<keyword evidence="4" id="KW-1185">Reference proteome</keyword>
<dbReference type="AlphaFoldDB" id="A0A6A6QTZ3"/>
<feature type="region of interest" description="Disordered" evidence="1">
    <location>
        <begin position="1"/>
        <end position="54"/>
    </location>
</feature>
<dbReference type="Gene3D" id="3.30.710.10">
    <property type="entry name" value="Potassium Channel Kv1.1, Chain A"/>
    <property type="match status" value="1"/>
</dbReference>
<gene>
    <name evidence="3" type="ORF">BU16DRAFT_527437</name>
</gene>
<organism evidence="3 4">
    <name type="scientific">Lophium mytilinum</name>
    <dbReference type="NCBI Taxonomy" id="390894"/>
    <lineage>
        <taxon>Eukaryota</taxon>
        <taxon>Fungi</taxon>
        <taxon>Dikarya</taxon>
        <taxon>Ascomycota</taxon>
        <taxon>Pezizomycotina</taxon>
        <taxon>Dothideomycetes</taxon>
        <taxon>Pleosporomycetidae</taxon>
        <taxon>Mytilinidiales</taxon>
        <taxon>Mytilinidiaceae</taxon>
        <taxon>Lophium</taxon>
    </lineage>
</organism>
<dbReference type="CDD" id="cd18186">
    <property type="entry name" value="BTB_POZ_ZBTB_KLHL-like"/>
    <property type="match status" value="1"/>
</dbReference>
<dbReference type="InterPro" id="IPR011333">
    <property type="entry name" value="SKP1/BTB/POZ_sf"/>
</dbReference>
<sequence>MDQLTVLDLVDDDDGDVPVITQTKSKKKGKKTAQRGKGKQREDPVTPSASNSEKVAESIILDDDGDVTLIVGNLSTKIRVSSQVLRLASPVWKAMFSDRFAESQASEVEFPDDDEEALLVVLRVAHLHFLQLPPATPMPFHRLLDLAVICDKYDTVKIVRPFITAWSQNLEELSLQNGYEESLFIAWTFGYHSIYKSLASRLVLSAIIGPDGECLNSGGDFLGPTMPLNSIETILKVREDTISTLLNTCYKKFDATLATPHVCTVNQKHVEACHASIVGSLVRGFHQLGLFPDRPAASEISLNISELSASLINLPIYSCKTNTGSSYNYDYNTIRDHTACTKAAQLSDPIQDILKNIPSAALDSHKTHMDEQAKK</sequence>
<evidence type="ECO:0000313" key="4">
    <source>
        <dbReference type="Proteomes" id="UP000799750"/>
    </source>
</evidence>
<dbReference type="InterPro" id="IPR000210">
    <property type="entry name" value="BTB/POZ_dom"/>
</dbReference>
<dbReference type="EMBL" id="MU004189">
    <property type="protein sequence ID" value="KAF2495659.1"/>
    <property type="molecule type" value="Genomic_DNA"/>
</dbReference>
<reference evidence="3" key="1">
    <citation type="journal article" date="2020" name="Stud. Mycol.">
        <title>101 Dothideomycetes genomes: a test case for predicting lifestyles and emergence of pathogens.</title>
        <authorList>
            <person name="Haridas S."/>
            <person name="Albert R."/>
            <person name="Binder M."/>
            <person name="Bloem J."/>
            <person name="Labutti K."/>
            <person name="Salamov A."/>
            <person name="Andreopoulos B."/>
            <person name="Baker S."/>
            <person name="Barry K."/>
            <person name="Bills G."/>
            <person name="Bluhm B."/>
            <person name="Cannon C."/>
            <person name="Castanera R."/>
            <person name="Culley D."/>
            <person name="Daum C."/>
            <person name="Ezra D."/>
            <person name="Gonzalez J."/>
            <person name="Henrissat B."/>
            <person name="Kuo A."/>
            <person name="Liang C."/>
            <person name="Lipzen A."/>
            <person name="Lutzoni F."/>
            <person name="Magnuson J."/>
            <person name="Mondo S."/>
            <person name="Nolan M."/>
            <person name="Ohm R."/>
            <person name="Pangilinan J."/>
            <person name="Park H.-J."/>
            <person name="Ramirez L."/>
            <person name="Alfaro M."/>
            <person name="Sun H."/>
            <person name="Tritt A."/>
            <person name="Yoshinaga Y."/>
            <person name="Zwiers L.-H."/>
            <person name="Turgeon B."/>
            <person name="Goodwin S."/>
            <person name="Spatafora J."/>
            <person name="Crous P."/>
            <person name="Grigoriev I."/>
        </authorList>
    </citation>
    <scope>NUCLEOTIDE SEQUENCE</scope>
    <source>
        <strain evidence="3">CBS 269.34</strain>
    </source>
</reference>
<dbReference type="Proteomes" id="UP000799750">
    <property type="component" value="Unassembled WGS sequence"/>
</dbReference>
<evidence type="ECO:0000259" key="2">
    <source>
        <dbReference type="PROSITE" id="PS50097"/>
    </source>
</evidence>
<name>A0A6A6QTZ3_9PEZI</name>
<dbReference type="OrthoDB" id="5275938at2759"/>
<dbReference type="SUPFAM" id="SSF54695">
    <property type="entry name" value="POZ domain"/>
    <property type="match status" value="1"/>
</dbReference>
<evidence type="ECO:0000256" key="1">
    <source>
        <dbReference type="SAM" id="MobiDB-lite"/>
    </source>
</evidence>
<evidence type="ECO:0000313" key="3">
    <source>
        <dbReference type="EMBL" id="KAF2495659.1"/>
    </source>
</evidence>
<protein>
    <recommendedName>
        <fullName evidence="2">BTB domain-containing protein</fullName>
    </recommendedName>
</protein>
<dbReference type="Pfam" id="PF00651">
    <property type="entry name" value="BTB"/>
    <property type="match status" value="1"/>
</dbReference>
<proteinExistence type="predicted"/>
<accession>A0A6A6QTZ3</accession>